<organism evidence="1 2">
    <name type="scientific">Talaromyces atroroseus</name>
    <dbReference type="NCBI Taxonomy" id="1441469"/>
    <lineage>
        <taxon>Eukaryota</taxon>
        <taxon>Fungi</taxon>
        <taxon>Dikarya</taxon>
        <taxon>Ascomycota</taxon>
        <taxon>Pezizomycotina</taxon>
        <taxon>Eurotiomycetes</taxon>
        <taxon>Eurotiomycetidae</taxon>
        <taxon>Eurotiales</taxon>
        <taxon>Trichocomaceae</taxon>
        <taxon>Talaromyces</taxon>
        <taxon>Talaromyces sect. Trachyspermi</taxon>
    </lineage>
</organism>
<dbReference type="GeneID" id="31003451"/>
<dbReference type="AlphaFoldDB" id="A0A225ARG7"/>
<dbReference type="STRING" id="1441469.A0A225ARG7"/>
<dbReference type="EMBL" id="LFMY01000004">
    <property type="protein sequence ID" value="OKL60964.1"/>
    <property type="molecule type" value="Genomic_DNA"/>
</dbReference>
<protein>
    <submittedName>
        <fullName evidence="1">Uncharacterized protein</fullName>
    </submittedName>
</protein>
<accession>A0A225ARG7</accession>
<keyword evidence="2" id="KW-1185">Reference proteome</keyword>
<evidence type="ECO:0000313" key="2">
    <source>
        <dbReference type="Proteomes" id="UP000214365"/>
    </source>
</evidence>
<dbReference type="OrthoDB" id="5958943at2759"/>
<evidence type="ECO:0000313" key="1">
    <source>
        <dbReference type="EMBL" id="OKL60964.1"/>
    </source>
</evidence>
<proteinExistence type="predicted"/>
<reference evidence="1 2" key="1">
    <citation type="submission" date="2015-06" db="EMBL/GenBank/DDBJ databases">
        <title>Talaromyces atroroseus IBT 11181 draft genome.</title>
        <authorList>
            <person name="Rasmussen K.B."/>
            <person name="Rasmussen S."/>
            <person name="Petersen B."/>
            <person name="Sicheritz-Ponten T."/>
            <person name="Mortensen U.H."/>
            <person name="Thrane U."/>
        </authorList>
    </citation>
    <scope>NUCLEOTIDE SEQUENCE [LARGE SCALE GENOMIC DNA]</scope>
    <source>
        <strain evidence="1 2">IBT 11181</strain>
    </source>
</reference>
<dbReference type="Proteomes" id="UP000214365">
    <property type="component" value="Unassembled WGS sequence"/>
</dbReference>
<name>A0A225ARG7_TALAT</name>
<gene>
    <name evidence="1" type="ORF">UA08_03696</name>
</gene>
<sequence length="473" mass="53656">MISTKKAFLDIGEEALFNSSIAHLRQMFWELAFTTHTPRWYMEWNRDRQSREEDEAILISVQQAFALQWLASDKSQIGLPLCTSANENGSSMETLHAFSTAWFGARSRILNAKPSRSFTRVYAMLLFHMSVAPEEFNDTLIDKNRILNECLSHLRDLKVMVEEFSRNLSPASNYRRLLESSVRVFEWFAYVKDTFESLICDRDCILTDDPPNCNYVSSDLSGQISQAFDTEVPSLCQKIVRPIGQVLRQVTRVKQLVREAQYITEKSALRTALDVSINLVDKFSSTYGRFCEEALSRFEGLSDVSQLAVGYQTLFWNLGALILVEQIDAAVHYGLDVNDEATHNVSKKAREYEMNAISSVVAISSRINNISTKHGYIRLSYDSELKLPFILHHASLAPVVTVLSKALEHLIQQTTFTNVTMFGRDVEFMDDVDSMDATVAGARSARPTVQKLMSSHSDVLMDCWGVDELQTFP</sequence>
<dbReference type="RefSeq" id="XP_020121085.1">
    <property type="nucleotide sequence ID" value="XM_020266025.1"/>
</dbReference>
<comment type="caution">
    <text evidence="1">The sequence shown here is derived from an EMBL/GenBank/DDBJ whole genome shotgun (WGS) entry which is preliminary data.</text>
</comment>